<dbReference type="EMBL" id="JAQFWP010000069">
    <property type="protein sequence ID" value="MDA2808007.1"/>
    <property type="molecule type" value="Genomic_DNA"/>
</dbReference>
<gene>
    <name evidence="1" type="ORF">O4U47_26075</name>
</gene>
<comment type="caution">
    <text evidence="1">The sequence shown here is derived from an EMBL/GenBank/DDBJ whole genome shotgun (WGS) entry which is preliminary data.</text>
</comment>
<proteinExistence type="predicted"/>
<sequence>MATIEQLLHRRNDLSTFLVHLSRDDDDSKTDARDNLLSILGARKIMAAKCFGEARELATQSEKIAATQRVVCFTETPP</sequence>
<dbReference type="RefSeq" id="WP_270680625.1">
    <property type="nucleotide sequence ID" value="NZ_JAQFWP010000069.1"/>
</dbReference>
<evidence type="ECO:0000313" key="2">
    <source>
        <dbReference type="Proteomes" id="UP001165685"/>
    </source>
</evidence>
<accession>A0ABT4TTJ4</accession>
<dbReference type="Proteomes" id="UP001165685">
    <property type="component" value="Unassembled WGS sequence"/>
</dbReference>
<evidence type="ECO:0000313" key="1">
    <source>
        <dbReference type="EMBL" id="MDA2808007.1"/>
    </source>
</evidence>
<organism evidence="1 2">
    <name type="scientific">Nocardiopsis suaedae</name>
    <dbReference type="NCBI Taxonomy" id="3018444"/>
    <lineage>
        <taxon>Bacteria</taxon>
        <taxon>Bacillati</taxon>
        <taxon>Actinomycetota</taxon>
        <taxon>Actinomycetes</taxon>
        <taxon>Streptosporangiales</taxon>
        <taxon>Nocardiopsidaceae</taxon>
        <taxon>Nocardiopsis</taxon>
    </lineage>
</organism>
<protein>
    <submittedName>
        <fullName evidence="1">Uncharacterized protein</fullName>
    </submittedName>
</protein>
<name>A0ABT4TTJ4_9ACTN</name>
<reference evidence="1" key="1">
    <citation type="submission" date="2023-01" db="EMBL/GenBank/DDBJ databases">
        <title>Draft genome sequence of Nocardiopsis sp. LSu2-4 isolated from halophytes.</title>
        <authorList>
            <person name="Duangmal K."/>
            <person name="Chantavorakit T."/>
        </authorList>
    </citation>
    <scope>NUCLEOTIDE SEQUENCE</scope>
    <source>
        <strain evidence="1">LSu2-4</strain>
    </source>
</reference>
<keyword evidence="2" id="KW-1185">Reference proteome</keyword>